<dbReference type="VEuPathDB" id="FungiDB:ASPVEDRAFT_75041"/>
<dbReference type="PRINTS" id="PR00753">
    <property type="entry name" value="ACCSYNTHASE"/>
</dbReference>
<dbReference type="GO" id="GO:0008483">
    <property type="term" value="F:transaminase activity"/>
    <property type="evidence" value="ECO:0007669"/>
    <property type="project" value="TreeGrafter"/>
</dbReference>
<evidence type="ECO:0000256" key="1">
    <source>
        <dbReference type="ARBA" id="ARBA00007441"/>
    </source>
</evidence>
<dbReference type="InterPro" id="IPR015422">
    <property type="entry name" value="PyrdxlP-dep_Trfase_small"/>
</dbReference>
<dbReference type="PANTHER" id="PTHR43795">
    <property type="entry name" value="BIFUNCTIONAL ASPARTATE AMINOTRANSFERASE AND GLUTAMATE/ASPARTATE-PREPHENATE AMINOTRANSFERASE-RELATED"/>
    <property type="match status" value="1"/>
</dbReference>
<dbReference type="CDD" id="cd00609">
    <property type="entry name" value="AAT_like"/>
    <property type="match status" value="1"/>
</dbReference>
<evidence type="ECO:0000256" key="2">
    <source>
        <dbReference type="ARBA" id="ARBA00022898"/>
    </source>
</evidence>
<name>A0A1L9PWE1_ASPVE</name>
<dbReference type="AlphaFoldDB" id="A0A1L9PWE1"/>
<dbReference type="GO" id="GO:0030170">
    <property type="term" value="F:pyridoxal phosphate binding"/>
    <property type="evidence" value="ECO:0007669"/>
    <property type="project" value="InterPro"/>
</dbReference>
<dbReference type="Proteomes" id="UP000184073">
    <property type="component" value="Unassembled WGS sequence"/>
</dbReference>
<protein>
    <recommendedName>
        <fullName evidence="3">Aminotransferase class I/classII large domain-containing protein</fullName>
    </recommendedName>
</protein>
<dbReference type="Pfam" id="PF00155">
    <property type="entry name" value="Aminotran_1_2"/>
    <property type="match status" value="1"/>
</dbReference>
<dbReference type="Gene3D" id="3.90.1150.10">
    <property type="entry name" value="Aspartate Aminotransferase, domain 1"/>
    <property type="match status" value="1"/>
</dbReference>
<dbReference type="GeneID" id="63731791"/>
<dbReference type="InterPro" id="IPR004839">
    <property type="entry name" value="Aminotransferase_I/II_large"/>
</dbReference>
<dbReference type="InterPro" id="IPR015421">
    <property type="entry name" value="PyrdxlP-dep_Trfase_major"/>
</dbReference>
<gene>
    <name evidence="4" type="ORF">ASPVEDRAFT_75041</name>
</gene>
<comment type="similarity">
    <text evidence="1">Belongs to the class-I pyridoxal-phosphate-dependent aminotransferase family.</text>
</comment>
<dbReference type="RefSeq" id="XP_040671524.1">
    <property type="nucleotide sequence ID" value="XM_040816280.1"/>
</dbReference>
<dbReference type="OrthoDB" id="7042322at2759"/>
<dbReference type="PROSITE" id="PS00105">
    <property type="entry name" value="AA_TRANSFER_CLASS_1"/>
    <property type="match status" value="1"/>
</dbReference>
<dbReference type="SUPFAM" id="SSF53383">
    <property type="entry name" value="PLP-dependent transferases"/>
    <property type="match status" value="1"/>
</dbReference>
<proteinExistence type="inferred from homology"/>
<keyword evidence="5" id="KW-1185">Reference proteome</keyword>
<dbReference type="InterPro" id="IPR004838">
    <property type="entry name" value="NHTrfase_class1_PyrdxlP-BS"/>
</dbReference>
<dbReference type="GO" id="GO:0006520">
    <property type="term" value="P:amino acid metabolic process"/>
    <property type="evidence" value="ECO:0007669"/>
    <property type="project" value="TreeGrafter"/>
</dbReference>
<evidence type="ECO:0000313" key="5">
    <source>
        <dbReference type="Proteomes" id="UP000184073"/>
    </source>
</evidence>
<evidence type="ECO:0000313" key="4">
    <source>
        <dbReference type="EMBL" id="OJJ05762.1"/>
    </source>
</evidence>
<organism evidence="4 5">
    <name type="scientific">Aspergillus versicolor CBS 583.65</name>
    <dbReference type="NCBI Taxonomy" id="1036611"/>
    <lineage>
        <taxon>Eukaryota</taxon>
        <taxon>Fungi</taxon>
        <taxon>Dikarya</taxon>
        <taxon>Ascomycota</taxon>
        <taxon>Pezizomycotina</taxon>
        <taxon>Eurotiomycetes</taxon>
        <taxon>Eurotiomycetidae</taxon>
        <taxon>Eurotiales</taxon>
        <taxon>Aspergillaceae</taxon>
        <taxon>Aspergillus</taxon>
        <taxon>Aspergillus subgen. Nidulantes</taxon>
    </lineage>
</organism>
<dbReference type="STRING" id="1036611.A0A1L9PWE1"/>
<dbReference type="InterPro" id="IPR015424">
    <property type="entry name" value="PyrdxlP-dep_Trfase"/>
</dbReference>
<keyword evidence="2" id="KW-0663">Pyridoxal phosphate</keyword>
<dbReference type="Gene3D" id="3.40.640.10">
    <property type="entry name" value="Type I PLP-dependent aspartate aminotransferase-like (Major domain)"/>
    <property type="match status" value="1"/>
</dbReference>
<sequence length="425" mass="47374">MAQLETSSDIVSNRGRSLEPKVPVFFDVLNNLWDPELNSDGIVNLGLAENALMQTEMRKFINSQPPVENHALTYGDGFSGSKKLKASVCRFLNKQFRPITPLLPEHLCITSGASNALENCAWALCDPGDHILVGRPYWTTFRTIFGNRANVNMLDVSLQGIDPMGLEAVDRFETAFNRARDEGKRIKAVLLCSPNNPLVTGRCYSEDVLKAYMKLCQKLDLHLISDELYGISVWDNPEMSDPTPFTSVIAIDTENLIDPRRIHAVWGLSKDFGATGLRVGVLISQANKNFLNACESISLMNFPSSVADSIVASLLGNDSFLDTFISEYRARLSWSYQHVTSFLREHGIPYQQSNAALFVWARLGDVMKGQDDDTILRRLRAEKVYLTSGATSAAEEPGWFRIVMAHPRVVLDEGLTRILRVINTA</sequence>
<reference evidence="5" key="1">
    <citation type="journal article" date="2017" name="Genome Biol.">
        <title>Comparative genomics reveals high biological diversity and specific adaptations in the industrially and medically important fungal genus Aspergillus.</title>
        <authorList>
            <person name="de Vries R.P."/>
            <person name="Riley R."/>
            <person name="Wiebenga A."/>
            <person name="Aguilar-Osorio G."/>
            <person name="Amillis S."/>
            <person name="Uchima C.A."/>
            <person name="Anderluh G."/>
            <person name="Asadollahi M."/>
            <person name="Askin M."/>
            <person name="Barry K."/>
            <person name="Battaglia E."/>
            <person name="Bayram O."/>
            <person name="Benocci T."/>
            <person name="Braus-Stromeyer S.A."/>
            <person name="Caldana C."/>
            <person name="Canovas D."/>
            <person name="Cerqueira G.C."/>
            <person name="Chen F."/>
            <person name="Chen W."/>
            <person name="Choi C."/>
            <person name="Clum A."/>
            <person name="Dos Santos R.A."/>
            <person name="Damasio A.R."/>
            <person name="Diallinas G."/>
            <person name="Emri T."/>
            <person name="Fekete E."/>
            <person name="Flipphi M."/>
            <person name="Freyberg S."/>
            <person name="Gallo A."/>
            <person name="Gournas C."/>
            <person name="Habgood R."/>
            <person name="Hainaut M."/>
            <person name="Harispe M.L."/>
            <person name="Henrissat B."/>
            <person name="Hilden K.S."/>
            <person name="Hope R."/>
            <person name="Hossain A."/>
            <person name="Karabika E."/>
            <person name="Karaffa L."/>
            <person name="Karanyi Z."/>
            <person name="Krasevec N."/>
            <person name="Kuo A."/>
            <person name="Kusch H."/>
            <person name="LaButti K."/>
            <person name="Lagendijk E.L."/>
            <person name="Lapidus A."/>
            <person name="Levasseur A."/>
            <person name="Lindquist E."/>
            <person name="Lipzen A."/>
            <person name="Logrieco A.F."/>
            <person name="MacCabe A."/>
            <person name="Maekelae M.R."/>
            <person name="Malavazi I."/>
            <person name="Melin P."/>
            <person name="Meyer V."/>
            <person name="Mielnichuk N."/>
            <person name="Miskei M."/>
            <person name="Molnar A.P."/>
            <person name="Mule G."/>
            <person name="Ngan C.Y."/>
            <person name="Orejas M."/>
            <person name="Orosz E."/>
            <person name="Ouedraogo J.P."/>
            <person name="Overkamp K.M."/>
            <person name="Park H.-S."/>
            <person name="Perrone G."/>
            <person name="Piumi F."/>
            <person name="Punt P.J."/>
            <person name="Ram A.F."/>
            <person name="Ramon A."/>
            <person name="Rauscher S."/>
            <person name="Record E."/>
            <person name="Riano-Pachon D.M."/>
            <person name="Robert V."/>
            <person name="Roehrig J."/>
            <person name="Ruller R."/>
            <person name="Salamov A."/>
            <person name="Salih N.S."/>
            <person name="Samson R.A."/>
            <person name="Sandor E."/>
            <person name="Sanguinetti M."/>
            <person name="Schuetze T."/>
            <person name="Sepcic K."/>
            <person name="Shelest E."/>
            <person name="Sherlock G."/>
            <person name="Sophianopoulou V."/>
            <person name="Squina F.M."/>
            <person name="Sun H."/>
            <person name="Susca A."/>
            <person name="Todd R.B."/>
            <person name="Tsang A."/>
            <person name="Unkles S.E."/>
            <person name="van de Wiele N."/>
            <person name="van Rossen-Uffink D."/>
            <person name="Oliveira J.V."/>
            <person name="Vesth T.C."/>
            <person name="Visser J."/>
            <person name="Yu J.-H."/>
            <person name="Zhou M."/>
            <person name="Andersen M.R."/>
            <person name="Archer D.B."/>
            <person name="Baker S.E."/>
            <person name="Benoit I."/>
            <person name="Brakhage A.A."/>
            <person name="Braus G.H."/>
            <person name="Fischer R."/>
            <person name="Frisvad J.C."/>
            <person name="Goldman G.H."/>
            <person name="Houbraken J."/>
            <person name="Oakley B."/>
            <person name="Pocsi I."/>
            <person name="Scazzocchio C."/>
            <person name="Seiboth B."/>
            <person name="vanKuyk P.A."/>
            <person name="Wortman J."/>
            <person name="Dyer P.S."/>
            <person name="Grigoriev I.V."/>
        </authorList>
    </citation>
    <scope>NUCLEOTIDE SEQUENCE [LARGE SCALE GENOMIC DNA]</scope>
    <source>
        <strain evidence="5">CBS 583.65</strain>
    </source>
</reference>
<feature type="domain" description="Aminotransferase class I/classII large" evidence="3">
    <location>
        <begin position="68"/>
        <end position="418"/>
    </location>
</feature>
<evidence type="ECO:0000259" key="3">
    <source>
        <dbReference type="Pfam" id="PF00155"/>
    </source>
</evidence>
<dbReference type="InterPro" id="IPR050478">
    <property type="entry name" value="Ethylene_sulfur-biosynth"/>
</dbReference>
<dbReference type="EMBL" id="KV878133">
    <property type="protein sequence ID" value="OJJ05762.1"/>
    <property type="molecule type" value="Genomic_DNA"/>
</dbReference>
<dbReference type="PANTHER" id="PTHR43795:SF63">
    <property type="entry name" value="PUTATIVE (AFU_ORTHOLOGUE AFUA_4G00630)-RELATED"/>
    <property type="match status" value="1"/>
</dbReference>
<accession>A0A1L9PWE1</accession>